<keyword evidence="5" id="KW-0862">Zinc</keyword>
<dbReference type="PROSITE" id="PS50158">
    <property type="entry name" value="ZF_CCHC"/>
    <property type="match status" value="3"/>
</dbReference>
<accession>A0ABR4NPX9</accession>
<comment type="caution">
    <text evidence="10">The sequence shown here is derived from an EMBL/GenBank/DDBJ whole genome shotgun (WGS) entry which is preliminary data.</text>
</comment>
<dbReference type="PANTHER" id="PTHR46543:SF1">
    <property type="entry name" value="ZINC FINGER CCHC DOMAIN-CONTAINING PROTEIN 7"/>
    <property type="match status" value="1"/>
</dbReference>
<sequence length="349" mass="40866">MTSLSEVETMDTLPFVRDTTPMKDDDMKMTAPSIEQVGTDPNELRLLRGEGRYFGLEDADSIKEPEPKCRNCSQRGHFKRDCPHVICTFCGSMDDHYSQHCPKAIKCANCNETGHYRSQCPNKWKRVFCTLCNSKRHGRDRCPSIWRSYLLREDISKKELKLRFEDIYCYNCGGQGHYGDDCNQRRSSRVPNDDGSAFAGNNLGDEVRNKYYRHIDEERGKRKNKKNHSGNRTKKYPSNDHFDYNDYEYDDSIYDEWDNSQMKKNKKNKKKANNSSPLDFPRSNNRRNDSNYRGNDNQRKNNRSNGRSKNGSGNKRDSMYDDAPNGPSRNNKWNNSKKNSKSYRDQKRR</sequence>
<proteinExistence type="predicted"/>
<comment type="subcellular location">
    <subcellularLocation>
        <location evidence="1">Nucleus</location>
    </subcellularLocation>
</comment>
<organism evidence="10 11">
    <name type="scientific">Nakaseomyces bracarensis</name>
    <dbReference type="NCBI Taxonomy" id="273131"/>
    <lineage>
        <taxon>Eukaryota</taxon>
        <taxon>Fungi</taxon>
        <taxon>Dikarya</taxon>
        <taxon>Ascomycota</taxon>
        <taxon>Saccharomycotina</taxon>
        <taxon>Saccharomycetes</taxon>
        <taxon>Saccharomycetales</taxon>
        <taxon>Saccharomycetaceae</taxon>
        <taxon>Nakaseomyces</taxon>
    </lineage>
</organism>
<dbReference type="PIRSF" id="PIRSF018162">
    <property type="entry name" value="PolyA_pol_Air1/2"/>
    <property type="match status" value="1"/>
</dbReference>
<feature type="domain" description="CCHC-type" evidence="9">
    <location>
        <begin position="169"/>
        <end position="184"/>
    </location>
</feature>
<dbReference type="Pfam" id="PF00098">
    <property type="entry name" value="zf-CCHC"/>
    <property type="match status" value="3"/>
</dbReference>
<dbReference type="Pfam" id="PF21759">
    <property type="entry name" value="AIR2-like_ZnK4"/>
    <property type="match status" value="1"/>
</dbReference>
<feature type="compositionally biased region" description="Basic and acidic residues" evidence="8">
    <location>
        <begin position="205"/>
        <end position="220"/>
    </location>
</feature>
<name>A0ABR4NPX9_9SACH</name>
<feature type="compositionally biased region" description="Basic residues" evidence="8">
    <location>
        <begin position="221"/>
        <end position="235"/>
    </location>
</feature>
<protein>
    <submittedName>
        <fullName evidence="10">Protein AIR1</fullName>
    </submittedName>
</protein>
<dbReference type="InterPro" id="IPR049024">
    <property type="entry name" value="AIR2-like_ZnK4"/>
</dbReference>
<feature type="domain" description="CCHC-type" evidence="9">
    <location>
        <begin position="68"/>
        <end position="83"/>
    </location>
</feature>
<feature type="region of interest" description="Disordered" evidence="8">
    <location>
        <begin position="183"/>
        <end position="244"/>
    </location>
</feature>
<evidence type="ECO:0000256" key="2">
    <source>
        <dbReference type="ARBA" id="ARBA00022723"/>
    </source>
</evidence>
<dbReference type="PANTHER" id="PTHR46543">
    <property type="entry name" value="ZINC FINGER CCHC DOMAIN-CONTAINING PROTEIN 7"/>
    <property type="match status" value="1"/>
</dbReference>
<dbReference type="InterPro" id="IPR001878">
    <property type="entry name" value="Znf_CCHC"/>
</dbReference>
<dbReference type="InterPro" id="IPR051644">
    <property type="entry name" value="TRAMP_AT-DNA-binding"/>
</dbReference>
<feature type="domain" description="CCHC-type" evidence="9">
    <location>
        <begin position="106"/>
        <end position="122"/>
    </location>
</feature>
<evidence type="ECO:0000259" key="9">
    <source>
        <dbReference type="PROSITE" id="PS50158"/>
    </source>
</evidence>
<keyword evidence="6" id="KW-0539">Nucleus</keyword>
<dbReference type="InterPro" id="IPR016713">
    <property type="entry name" value="Air1/2_Saccharomycetales"/>
</dbReference>
<evidence type="ECO:0000256" key="7">
    <source>
        <dbReference type="PROSITE-ProRule" id="PRU00047"/>
    </source>
</evidence>
<dbReference type="SUPFAM" id="SSF57756">
    <property type="entry name" value="Retrovirus zinc finger-like domains"/>
    <property type="match status" value="3"/>
</dbReference>
<keyword evidence="2" id="KW-0479">Metal-binding</keyword>
<dbReference type="InterPro" id="IPR036875">
    <property type="entry name" value="Znf_CCHC_sf"/>
</dbReference>
<evidence type="ECO:0000256" key="1">
    <source>
        <dbReference type="ARBA" id="ARBA00004123"/>
    </source>
</evidence>
<dbReference type="EMBL" id="JBEVYD010000010">
    <property type="protein sequence ID" value="KAL3230139.1"/>
    <property type="molecule type" value="Genomic_DNA"/>
</dbReference>
<keyword evidence="3" id="KW-0677">Repeat</keyword>
<gene>
    <name evidence="10" type="ORF">RNJ44_01502</name>
</gene>
<keyword evidence="11" id="KW-1185">Reference proteome</keyword>
<evidence type="ECO:0000313" key="10">
    <source>
        <dbReference type="EMBL" id="KAL3230139.1"/>
    </source>
</evidence>
<evidence type="ECO:0000256" key="4">
    <source>
        <dbReference type="ARBA" id="ARBA00022771"/>
    </source>
</evidence>
<evidence type="ECO:0000256" key="5">
    <source>
        <dbReference type="ARBA" id="ARBA00022833"/>
    </source>
</evidence>
<evidence type="ECO:0000256" key="8">
    <source>
        <dbReference type="SAM" id="MobiDB-lite"/>
    </source>
</evidence>
<dbReference type="SMART" id="SM00343">
    <property type="entry name" value="ZnF_C2HC"/>
    <property type="match status" value="5"/>
</dbReference>
<feature type="region of interest" description="Disordered" evidence="8">
    <location>
        <begin position="263"/>
        <end position="349"/>
    </location>
</feature>
<reference evidence="10 11" key="1">
    <citation type="submission" date="2024-05" db="EMBL/GenBank/DDBJ databases">
        <title>Long read based assembly of the Candida bracarensis genome reveals expanded adhesin content.</title>
        <authorList>
            <person name="Marcet-Houben M."/>
            <person name="Ksiezopolska E."/>
            <person name="Gabaldon T."/>
        </authorList>
    </citation>
    <scope>NUCLEOTIDE SEQUENCE [LARGE SCALE GENOMIC DNA]</scope>
    <source>
        <strain evidence="10 11">CBM6</strain>
    </source>
</reference>
<evidence type="ECO:0000256" key="6">
    <source>
        <dbReference type="ARBA" id="ARBA00023242"/>
    </source>
</evidence>
<feature type="compositionally biased region" description="Basic residues" evidence="8">
    <location>
        <begin position="263"/>
        <end position="272"/>
    </location>
</feature>
<evidence type="ECO:0000313" key="11">
    <source>
        <dbReference type="Proteomes" id="UP001623330"/>
    </source>
</evidence>
<dbReference type="Gene3D" id="4.10.60.10">
    <property type="entry name" value="Zinc finger, CCHC-type"/>
    <property type="match status" value="2"/>
</dbReference>
<evidence type="ECO:0000256" key="3">
    <source>
        <dbReference type="ARBA" id="ARBA00022737"/>
    </source>
</evidence>
<feature type="compositionally biased region" description="Low complexity" evidence="8">
    <location>
        <begin position="328"/>
        <end position="337"/>
    </location>
</feature>
<keyword evidence="4 7" id="KW-0863">Zinc-finger</keyword>
<feature type="compositionally biased region" description="Low complexity" evidence="8">
    <location>
        <begin position="303"/>
        <end position="313"/>
    </location>
</feature>
<dbReference type="Proteomes" id="UP001623330">
    <property type="component" value="Unassembled WGS sequence"/>
</dbReference>